<evidence type="ECO:0000313" key="2">
    <source>
        <dbReference type="Proteomes" id="UP001500665"/>
    </source>
</evidence>
<name>A0ABP4CIT7_9ACTN</name>
<dbReference type="RefSeq" id="WP_344247838.1">
    <property type="nucleotide sequence ID" value="NZ_BAAAHH010000073.1"/>
</dbReference>
<proteinExistence type="predicted"/>
<dbReference type="Proteomes" id="UP001500665">
    <property type="component" value="Unassembled WGS sequence"/>
</dbReference>
<sequence>MGFKGGIWRLMRQDDLVGAITIETADWPWLNGRFAAGPAFPDLEPLFSQELALLDHLDDDYETWEAIYEQIASTVRLVAPHGPVAEFLLHIQDDQAWFRWSDEPFAEG</sequence>
<keyword evidence="2" id="KW-1185">Reference proteome</keyword>
<reference evidence="2" key="1">
    <citation type="journal article" date="2019" name="Int. J. Syst. Evol. Microbiol.">
        <title>The Global Catalogue of Microorganisms (GCM) 10K type strain sequencing project: providing services to taxonomists for standard genome sequencing and annotation.</title>
        <authorList>
            <consortium name="The Broad Institute Genomics Platform"/>
            <consortium name="The Broad Institute Genome Sequencing Center for Infectious Disease"/>
            <person name="Wu L."/>
            <person name="Ma J."/>
        </authorList>
    </citation>
    <scope>NUCLEOTIDE SEQUENCE [LARGE SCALE GENOMIC DNA]</scope>
    <source>
        <strain evidence="2">JCM 10696</strain>
    </source>
</reference>
<protein>
    <submittedName>
        <fullName evidence="1">Uncharacterized protein</fullName>
    </submittedName>
</protein>
<evidence type="ECO:0000313" key="1">
    <source>
        <dbReference type="EMBL" id="GAA0970252.1"/>
    </source>
</evidence>
<comment type="caution">
    <text evidence="1">The sequence shown here is derived from an EMBL/GenBank/DDBJ whole genome shotgun (WGS) entry which is preliminary data.</text>
</comment>
<accession>A0ABP4CIT7</accession>
<organism evidence="1 2">
    <name type="scientific">Actinocorallia libanotica</name>
    <dbReference type="NCBI Taxonomy" id="46162"/>
    <lineage>
        <taxon>Bacteria</taxon>
        <taxon>Bacillati</taxon>
        <taxon>Actinomycetota</taxon>
        <taxon>Actinomycetes</taxon>
        <taxon>Streptosporangiales</taxon>
        <taxon>Thermomonosporaceae</taxon>
        <taxon>Actinocorallia</taxon>
    </lineage>
</organism>
<gene>
    <name evidence="1" type="ORF">GCM10009550_77760</name>
</gene>
<dbReference type="EMBL" id="BAAAHH010000073">
    <property type="protein sequence ID" value="GAA0970252.1"/>
    <property type="molecule type" value="Genomic_DNA"/>
</dbReference>